<keyword evidence="3" id="KW-1185">Reference proteome</keyword>
<dbReference type="Proteomes" id="UP000094385">
    <property type="component" value="Unassembled WGS sequence"/>
</dbReference>
<sequence length="198" mass="22316">MMSHLRKAWKKRFPEIDQTDSEDGDIVYLDDQEQDELIDSLRNENESINLRYRVAFTIITLIQTPIFLLHPVLKYQGKHLLTILALSSLLVTAFVMHTTPISASLLTAAIAADAANMDLLTPQRQLRFTNSQIIILLNAVLGALIAGIAYMKFSPLMGIDYVWFSPLGSVGAVVLVRGWMREGDVESLEQFRYKYKGA</sequence>
<keyword evidence="1" id="KW-1133">Transmembrane helix</keyword>
<accession>A0A1E3QB12</accession>
<keyword evidence="1" id="KW-0472">Membrane</keyword>
<dbReference type="AlphaFoldDB" id="A0A1E3QB12"/>
<gene>
    <name evidence="2" type="ORF">LIPSTDRAFT_69019</name>
</gene>
<organism evidence="2 3">
    <name type="scientific">Lipomyces starkeyi NRRL Y-11557</name>
    <dbReference type="NCBI Taxonomy" id="675824"/>
    <lineage>
        <taxon>Eukaryota</taxon>
        <taxon>Fungi</taxon>
        <taxon>Dikarya</taxon>
        <taxon>Ascomycota</taxon>
        <taxon>Saccharomycotina</taxon>
        <taxon>Lipomycetes</taxon>
        <taxon>Lipomycetales</taxon>
        <taxon>Lipomycetaceae</taxon>
        <taxon>Lipomyces</taxon>
    </lineage>
</organism>
<dbReference type="EMBL" id="KV454291">
    <property type="protein sequence ID" value="ODQ74889.1"/>
    <property type="molecule type" value="Genomic_DNA"/>
</dbReference>
<evidence type="ECO:0000256" key="1">
    <source>
        <dbReference type="SAM" id="Phobius"/>
    </source>
</evidence>
<feature type="transmembrane region" description="Helical" evidence="1">
    <location>
        <begin position="52"/>
        <end position="73"/>
    </location>
</feature>
<proteinExistence type="predicted"/>
<reference evidence="2 3" key="1">
    <citation type="journal article" date="2016" name="Proc. Natl. Acad. Sci. U.S.A.">
        <title>Comparative genomics of biotechnologically important yeasts.</title>
        <authorList>
            <person name="Riley R."/>
            <person name="Haridas S."/>
            <person name="Wolfe K.H."/>
            <person name="Lopes M.R."/>
            <person name="Hittinger C.T."/>
            <person name="Goeker M."/>
            <person name="Salamov A.A."/>
            <person name="Wisecaver J.H."/>
            <person name="Long T.M."/>
            <person name="Calvey C.H."/>
            <person name="Aerts A.L."/>
            <person name="Barry K.W."/>
            <person name="Choi C."/>
            <person name="Clum A."/>
            <person name="Coughlan A.Y."/>
            <person name="Deshpande S."/>
            <person name="Douglass A.P."/>
            <person name="Hanson S.J."/>
            <person name="Klenk H.-P."/>
            <person name="LaButti K.M."/>
            <person name="Lapidus A."/>
            <person name="Lindquist E.A."/>
            <person name="Lipzen A.M."/>
            <person name="Meier-Kolthoff J.P."/>
            <person name="Ohm R.A."/>
            <person name="Otillar R.P."/>
            <person name="Pangilinan J.L."/>
            <person name="Peng Y."/>
            <person name="Rokas A."/>
            <person name="Rosa C.A."/>
            <person name="Scheuner C."/>
            <person name="Sibirny A.A."/>
            <person name="Slot J.C."/>
            <person name="Stielow J.B."/>
            <person name="Sun H."/>
            <person name="Kurtzman C.P."/>
            <person name="Blackwell M."/>
            <person name="Grigoriev I.V."/>
            <person name="Jeffries T.W."/>
        </authorList>
    </citation>
    <scope>NUCLEOTIDE SEQUENCE [LARGE SCALE GENOMIC DNA]</scope>
    <source>
        <strain evidence="2 3">NRRL Y-11557</strain>
    </source>
</reference>
<evidence type="ECO:0000313" key="2">
    <source>
        <dbReference type="EMBL" id="ODQ74889.1"/>
    </source>
</evidence>
<name>A0A1E3QB12_LIPST</name>
<protein>
    <submittedName>
        <fullName evidence="2">Uncharacterized protein</fullName>
    </submittedName>
</protein>
<feature type="transmembrane region" description="Helical" evidence="1">
    <location>
        <begin position="79"/>
        <end position="112"/>
    </location>
</feature>
<evidence type="ECO:0000313" key="3">
    <source>
        <dbReference type="Proteomes" id="UP000094385"/>
    </source>
</evidence>
<feature type="transmembrane region" description="Helical" evidence="1">
    <location>
        <begin position="163"/>
        <end position="180"/>
    </location>
</feature>
<keyword evidence="1" id="KW-0812">Transmembrane</keyword>
<feature type="transmembrane region" description="Helical" evidence="1">
    <location>
        <begin position="133"/>
        <end position="151"/>
    </location>
</feature>
<dbReference type="OrthoDB" id="4074030at2759"/>